<organism evidence="1">
    <name type="scientific">mine drainage metagenome</name>
    <dbReference type="NCBI Taxonomy" id="410659"/>
    <lineage>
        <taxon>unclassified sequences</taxon>
        <taxon>metagenomes</taxon>
        <taxon>ecological metagenomes</taxon>
    </lineage>
</organism>
<comment type="caution">
    <text evidence="1">The sequence shown here is derived from an EMBL/GenBank/DDBJ whole genome shotgun (WGS) entry which is preliminary data.</text>
</comment>
<dbReference type="PANTHER" id="PTHR43413:SF7">
    <property type="entry name" value="HTH-TYPE TRANSCRIPTIONAL REGULATOR PTR2"/>
    <property type="match status" value="1"/>
</dbReference>
<reference evidence="1" key="1">
    <citation type="submission" date="2013-08" db="EMBL/GenBank/DDBJ databases">
        <authorList>
            <person name="Mendez C."/>
            <person name="Richter M."/>
            <person name="Ferrer M."/>
            <person name="Sanchez J."/>
        </authorList>
    </citation>
    <scope>NUCLEOTIDE SEQUENCE</scope>
</reference>
<dbReference type="AlphaFoldDB" id="T0YQW3"/>
<name>T0YQW3_9ZZZZ</name>
<dbReference type="InterPro" id="IPR050684">
    <property type="entry name" value="HTH-Siroheme_Decarb"/>
</dbReference>
<dbReference type="Pfam" id="PF13412">
    <property type="entry name" value="HTH_24"/>
    <property type="match status" value="1"/>
</dbReference>
<dbReference type="InterPro" id="IPR036388">
    <property type="entry name" value="WH-like_DNA-bd_sf"/>
</dbReference>
<evidence type="ECO:0000313" key="1">
    <source>
        <dbReference type="EMBL" id="EQD34162.1"/>
    </source>
</evidence>
<reference evidence="1" key="2">
    <citation type="journal article" date="2014" name="ISME J.">
        <title>Microbial stratification in low pH oxic and suboxic macroscopic growths along an acid mine drainage.</title>
        <authorList>
            <person name="Mendez-Garcia C."/>
            <person name="Mesa V."/>
            <person name="Sprenger R.R."/>
            <person name="Richter M."/>
            <person name="Diez M.S."/>
            <person name="Solano J."/>
            <person name="Bargiela R."/>
            <person name="Golyshina O.V."/>
            <person name="Manteca A."/>
            <person name="Ramos J.L."/>
            <person name="Gallego J.R."/>
            <person name="Llorente I."/>
            <person name="Martins Dos Santos V.A."/>
            <person name="Jensen O.N."/>
            <person name="Pelaez A.I."/>
            <person name="Sanchez J."/>
            <person name="Ferrer M."/>
        </authorList>
    </citation>
    <scope>NUCLEOTIDE SEQUENCE</scope>
</reference>
<proteinExistence type="predicted"/>
<accession>T0YQW3</accession>
<dbReference type="PANTHER" id="PTHR43413">
    <property type="entry name" value="TRANSCRIPTIONAL REGULATOR, ASNC FAMILY"/>
    <property type="match status" value="1"/>
</dbReference>
<dbReference type="InterPro" id="IPR036390">
    <property type="entry name" value="WH_DNA-bd_sf"/>
</dbReference>
<dbReference type="EMBL" id="AUZZ01009221">
    <property type="protein sequence ID" value="EQD34162.1"/>
    <property type="molecule type" value="Genomic_DNA"/>
</dbReference>
<sequence>MPVYAMSKALGISRRSVSKRLKTIERVFGVRYVPILSASRLGLGFPHTVLVKFKNEPDYDMVREILRNSLGVQLALRTKGAYDLVIFSNERSRPMYARWDRGMRNELYKEGLASWRPSEISFKRMGFLPLRTETFGLFSISEKERAMLSVLNENARIPMIQLARRLGINYKTAIYRFNELLSKKYIKGFTMVMDMPKDLTMSCFFSTYLPANDKDSASKILKRFFTSRNDNSLKSRYLMRISLIGSYDSYTLGIFETPRAARDDVANLRSMLKNVAPFSVKYAHVVGTLVGTLPINNTDPKKEYKEHIGIY</sequence>
<dbReference type="SUPFAM" id="SSF46785">
    <property type="entry name" value="Winged helix' DNA-binding domain"/>
    <property type="match status" value="1"/>
</dbReference>
<dbReference type="Gene3D" id="1.10.10.10">
    <property type="entry name" value="Winged helix-like DNA-binding domain superfamily/Winged helix DNA-binding domain"/>
    <property type="match status" value="1"/>
</dbReference>
<gene>
    <name evidence="1" type="ORF">B2A_12783</name>
</gene>
<protein>
    <submittedName>
        <fullName evidence="1">Transcriptional regulator, AsnC family</fullName>
    </submittedName>
</protein>